<accession>A0AAN9JTX4</accession>
<dbReference type="Pfam" id="PF02458">
    <property type="entry name" value="Transferase"/>
    <property type="match status" value="1"/>
</dbReference>
<evidence type="ECO:0000256" key="1">
    <source>
        <dbReference type="ARBA" id="ARBA00009861"/>
    </source>
</evidence>
<dbReference type="GO" id="GO:0016747">
    <property type="term" value="F:acyltransferase activity, transferring groups other than amino-acyl groups"/>
    <property type="evidence" value="ECO:0007669"/>
    <property type="project" value="TreeGrafter"/>
</dbReference>
<proteinExistence type="inferred from homology"/>
<dbReference type="PANTHER" id="PTHR31642">
    <property type="entry name" value="TRICHOTHECENE 3-O-ACETYLTRANSFERASE"/>
    <property type="match status" value="1"/>
</dbReference>
<dbReference type="PANTHER" id="PTHR31642:SF175">
    <property type="entry name" value="SPERMIDINE HYDROXYCINNAMOYL TRANSFERASE"/>
    <property type="match status" value="1"/>
</dbReference>
<organism evidence="2 3">
    <name type="scientific">Canavalia gladiata</name>
    <name type="common">Sword bean</name>
    <name type="synonym">Dolichos gladiatus</name>
    <dbReference type="NCBI Taxonomy" id="3824"/>
    <lineage>
        <taxon>Eukaryota</taxon>
        <taxon>Viridiplantae</taxon>
        <taxon>Streptophyta</taxon>
        <taxon>Embryophyta</taxon>
        <taxon>Tracheophyta</taxon>
        <taxon>Spermatophyta</taxon>
        <taxon>Magnoliopsida</taxon>
        <taxon>eudicotyledons</taxon>
        <taxon>Gunneridae</taxon>
        <taxon>Pentapetalae</taxon>
        <taxon>rosids</taxon>
        <taxon>fabids</taxon>
        <taxon>Fabales</taxon>
        <taxon>Fabaceae</taxon>
        <taxon>Papilionoideae</taxon>
        <taxon>50 kb inversion clade</taxon>
        <taxon>NPAAA clade</taxon>
        <taxon>indigoferoid/millettioid clade</taxon>
        <taxon>Phaseoleae</taxon>
        <taxon>Canavalia</taxon>
    </lineage>
</organism>
<dbReference type="InterPro" id="IPR023213">
    <property type="entry name" value="CAT-like_dom_sf"/>
</dbReference>
<protein>
    <submittedName>
        <fullName evidence="2">Uncharacterized protein</fullName>
    </submittedName>
</protein>
<dbReference type="EMBL" id="JAYMYQ010000011">
    <property type="protein sequence ID" value="KAK7305048.1"/>
    <property type="molecule type" value="Genomic_DNA"/>
</dbReference>
<dbReference type="InterPro" id="IPR050317">
    <property type="entry name" value="Plant_Fungal_Acyltransferase"/>
</dbReference>
<evidence type="ECO:0000313" key="2">
    <source>
        <dbReference type="EMBL" id="KAK7305048.1"/>
    </source>
</evidence>
<gene>
    <name evidence="2" type="ORF">VNO77_42947</name>
</gene>
<evidence type="ECO:0000313" key="3">
    <source>
        <dbReference type="Proteomes" id="UP001367508"/>
    </source>
</evidence>
<dbReference type="AlphaFoldDB" id="A0AAN9JTX4"/>
<dbReference type="Proteomes" id="UP001367508">
    <property type="component" value="Unassembled WGS sequence"/>
</dbReference>
<reference evidence="2 3" key="1">
    <citation type="submission" date="2024-01" db="EMBL/GenBank/DDBJ databases">
        <title>The genomes of 5 underutilized Papilionoideae crops provide insights into root nodulation and disease resistanc.</title>
        <authorList>
            <person name="Jiang F."/>
        </authorList>
    </citation>
    <scope>NUCLEOTIDE SEQUENCE [LARGE SCALE GENOMIC DNA]</scope>
    <source>
        <strain evidence="2">LVBAO_FW01</strain>
        <tissue evidence="2">Leaves</tissue>
    </source>
</reference>
<keyword evidence="3" id="KW-1185">Reference proteome</keyword>
<comment type="caution">
    <text evidence="2">The sequence shown here is derived from an EMBL/GenBank/DDBJ whole genome shotgun (WGS) entry which is preliminary data.</text>
</comment>
<name>A0AAN9JTX4_CANGL</name>
<sequence>MVTIVASHNVVPNEPTPNGPLWLSDSDQTVRLGHTPTIYIYKAKHNQDTIERMRNSLGKILVHYYPMAGRLRLAESGRMEVDCNAKGVTLLEAESTKTLDDYGDFVPSDSIKELLPKVDYIPPIEEIPLFIVQLTRFHGDEGLAIALAFSHPLADGVAAIQFINSWAKVARGDTLEPHELPFLDRTIFKFQHSPPRFHHPELNSLPLKLGSSDSILEEKKKIMTVLLKLTSEQVEKLKKKANDGSVKEGSSPYSRYEAIAAHIWRSASKARQLDENQPTVVRFNGNIRSRLVPPLPWNYFGNALAATVTPKCYVGDIILNPLSYAAQKIRESIELLTNDYIRSQLSVKLGQEQLDFVKGFFKGEGEPRNAPFAGNPNLHITSWMSMPMYEADFGWGKPIYVGLAYVCSQDRALILPSPDGDRSVILSMDFQIAHMQLFKKFFYEDI</sequence>
<comment type="similarity">
    <text evidence="1">Belongs to the plant acyltransferase family.</text>
</comment>
<dbReference type="Gene3D" id="3.30.559.10">
    <property type="entry name" value="Chloramphenicol acetyltransferase-like domain"/>
    <property type="match status" value="2"/>
</dbReference>